<evidence type="ECO:0000313" key="2">
    <source>
        <dbReference type="EMBL" id="UOO92676.1"/>
    </source>
</evidence>
<name>A0ABY4EBJ6_VITST</name>
<feature type="transmembrane region" description="Helical" evidence="1">
    <location>
        <begin position="51"/>
        <end position="68"/>
    </location>
</feature>
<keyword evidence="1" id="KW-0812">Transmembrane</keyword>
<dbReference type="RefSeq" id="WP_019956999.1">
    <property type="nucleotide sequence ID" value="NZ_CP091512.1"/>
</dbReference>
<proteinExistence type="predicted"/>
<reference evidence="2" key="1">
    <citation type="submission" date="2021-12" db="EMBL/GenBank/DDBJ databases">
        <authorList>
            <person name="Veyrier F.J."/>
        </authorList>
    </citation>
    <scope>NUCLEOTIDE SEQUENCE</scope>
    <source>
        <strain evidence="2">SAG 1488-6</strain>
    </source>
</reference>
<accession>A0ABY4EBJ6</accession>
<organism evidence="2 3">
    <name type="scientific">Vitreoscilla stercoraria</name>
    <dbReference type="NCBI Taxonomy" id="61"/>
    <lineage>
        <taxon>Bacteria</taxon>
        <taxon>Pseudomonadati</taxon>
        <taxon>Pseudomonadota</taxon>
        <taxon>Betaproteobacteria</taxon>
        <taxon>Neisseriales</taxon>
        <taxon>Neisseriaceae</taxon>
        <taxon>Vitreoscilla</taxon>
    </lineage>
</organism>
<dbReference type="Proteomes" id="UP000832034">
    <property type="component" value="Chromosome"/>
</dbReference>
<evidence type="ECO:0000256" key="1">
    <source>
        <dbReference type="SAM" id="Phobius"/>
    </source>
</evidence>
<dbReference type="EMBL" id="CP091512">
    <property type="protein sequence ID" value="UOO92676.1"/>
    <property type="molecule type" value="Genomic_DNA"/>
</dbReference>
<protein>
    <submittedName>
        <fullName evidence="2">Uncharacterized protein</fullName>
    </submittedName>
</protein>
<sequence>MLNKFLMLSMLLMAVFAIGLGVRQGWVAHGVSLNGRLGSSQPSESASVAHQWQWCLAVVVPLVVFLFLI</sequence>
<reference evidence="2" key="2">
    <citation type="journal article" date="2022" name="Res Sq">
        <title>Evolution of multicellular longitudinally dividing oral cavity symbionts (Neisseriaceae).</title>
        <authorList>
            <person name="Nyongesa S."/>
            <person name="Weber P."/>
            <person name="Bernet E."/>
            <person name="Pullido F."/>
            <person name="Nieckarz M."/>
            <person name="Delaby M."/>
            <person name="Nieves C."/>
            <person name="Viehboeck T."/>
            <person name="Krause N."/>
            <person name="Rivera-Millot A."/>
            <person name="Nakamura A."/>
            <person name="Vischer N."/>
            <person name="VanNieuwenhze M."/>
            <person name="Brun Y."/>
            <person name="Cava F."/>
            <person name="Bulgheresi S."/>
            <person name="Veyrier F."/>
        </authorList>
    </citation>
    <scope>NUCLEOTIDE SEQUENCE</scope>
    <source>
        <strain evidence="2">SAG 1488-6</strain>
    </source>
</reference>
<gene>
    <name evidence="2" type="ORF">LVJ81_01095</name>
</gene>
<keyword evidence="3" id="KW-1185">Reference proteome</keyword>
<keyword evidence="1" id="KW-0472">Membrane</keyword>
<keyword evidence="1" id="KW-1133">Transmembrane helix</keyword>
<evidence type="ECO:0000313" key="3">
    <source>
        <dbReference type="Proteomes" id="UP000832034"/>
    </source>
</evidence>